<gene>
    <name evidence="2" type="ORF">COCSUDRAFT_57844</name>
</gene>
<evidence type="ECO:0008006" key="4">
    <source>
        <dbReference type="Google" id="ProtNLM"/>
    </source>
</evidence>
<dbReference type="KEGG" id="csl:COCSUDRAFT_57844"/>
<sequence>MLRALRVDSTCIGAALAVLLCLNLIELGYLFNSQRGGIDHGGSQTTNLLDGHAGTQRLAISAGRSGSRHSRMAGSPLIRQQEPGDRPPGRLVTQCSEARPEITCAVFILFSWNYELFLTSLQTYEAAGYARRIIVVDNSDSHRLVNAIVGEVIPTRVQHTFSQLQNFMASIAVERDYTYYFWGHADVALMASNATATFSEEIFRCMEHVMDQHPNWGIHYFAYDWFSAIRTSLVRQVKYDTFVTVYMSDCDFYPRVRAAGFETLNVANTCPDINISVYDLVRPVVLPLHNYEKMRIMLEGEKNVTVDRNAWKRREWRLGEDVGWDTWEVASLTYFRAKWGTKPEGGDECKQVELDTEGGKILRQQPFEGNKPLYTRRLTHILG</sequence>
<dbReference type="STRING" id="574566.I0YNZ9"/>
<protein>
    <recommendedName>
        <fullName evidence="4">Nucleotide-diphospho-sugar transferase domain-containing protein</fullName>
    </recommendedName>
</protein>
<dbReference type="InterPro" id="IPR029044">
    <property type="entry name" value="Nucleotide-diphossugar_trans"/>
</dbReference>
<reference evidence="2 3" key="1">
    <citation type="journal article" date="2012" name="Genome Biol.">
        <title>The genome of the polar eukaryotic microalga coccomyxa subellipsoidea reveals traits of cold adaptation.</title>
        <authorList>
            <person name="Blanc G."/>
            <person name="Agarkova I."/>
            <person name="Grimwood J."/>
            <person name="Kuo A."/>
            <person name="Brueggeman A."/>
            <person name="Dunigan D."/>
            <person name="Gurnon J."/>
            <person name="Ladunga I."/>
            <person name="Lindquist E."/>
            <person name="Lucas S."/>
            <person name="Pangilinan J."/>
            <person name="Proschold T."/>
            <person name="Salamov A."/>
            <person name="Schmutz J."/>
            <person name="Weeks D."/>
            <person name="Yamada T."/>
            <person name="Claverie J.M."/>
            <person name="Grigoriev I."/>
            <person name="Van Etten J."/>
            <person name="Lomsadze A."/>
            <person name="Borodovsky M."/>
        </authorList>
    </citation>
    <scope>NUCLEOTIDE SEQUENCE [LARGE SCALE GENOMIC DNA]</scope>
    <source>
        <strain evidence="2 3">C-169</strain>
    </source>
</reference>
<accession>I0YNZ9</accession>
<organism evidence="2 3">
    <name type="scientific">Coccomyxa subellipsoidea (strain C-169)</name>
    <name type="common">Green microalga</name>
    <dbReference type="NCBI Taxonomy" id="574566"/>
    <lineage>
        <taxon>Eukaryota</taxon>
        <taxon>Viridiplantae</taxon>
        <taxon>Chlorophyta</taxon>
        <taxon>core chlorophytes</taxon>
        <taxon>Trebouxiophyceae</taxon>
        <taxon>Trebouxiophyceae incertae sedis</taxon>
        <taxon>Coccomyxaceae</taxon>
        <taxon>Coccomyxa</taxon>
        <taxon>Coccomyxa subellipsoidea</taxon>
    </lineage>
</organism>
<keyword evidence="3" id="KW-1185">Reference proteome</keyword>
<dbReference type="EMBL" id="AGSI01000016">
    <property type="protein sequence ID" value="EIE20118.1"/>
    <property type="molecule type" value="Genomic_DNA"/>
</dbReference>
<name>I0YNZ9_COCSC</name>
<evidence type="ECO:0000256" key="1">
    <source>
        <dbReference type="SAM" id="MobiDB-lite"/>
    </source>
</evidence>
<evidence type="ECO:0000313" key="2">
    <source>
        <dbReference type="EMBL" id="EIE20118.1"/>
    </source>
</evidence>
<dbReference type="SUPFAM" id="SSF53448">
    <property type="entry name" value="Nucleotide-diphospho-sugar transferases"/>
    <property type="match status" value="1"/>
</dbReference>
<dbReference type="AlphaFoldDB" id="I0YNZ9"/>
<feature type="region of interest" description="Disordered" evidence="1">
    <location>
        <begin position="60"/>
        <end position="90"/>
    </location>
</feature>
<dbReference type="RefSeq" id="XP_005644662.1">
    <property type="nucleotide sequence ID" value="XM_005644605.1"/>
</dbReference>
<comment type="caution">
    <text evidence="2">The sequence shown here is derived from an EMBL/GenBank/DDBJ whole genome shotgun (WGS) entry which is preliminary data.</text>
</comment>
<dbReference type="Proteomes" id="UP000007264">
    <property type="component" value="Unassembled WGS sequence"/>
</dbReference>
<dbReference type="GeneID" id="17038094"/>
<dbReference type="eggNOG" id="ENOG502QRTD">
    <property type="taxonomic scope" value="Eukaryota"/>
</dbReference>
<proteinExistence type="predicted"/>
<dbReference type="OrthoDB" id="3527108at2759"/>
<evidence type="ECO:0000313" key="3">
    <source>
        <dbReference type="Proteomes" id="UP000007264"/>
    </source>
</evidence>